<dbReference type="AlphaFoldDB" id="A0A4R1KLP2"/>
<comment type="caution">
    <text evidence="9">The sequence shown here is derived from an EMBL/GenBank/DDBJ whole genome shotgun (WGS) entry which is preliminary data.</text>
</comment>
<protein>
    <submittedName>
        <fullName evidence="9">Heptose-I-phosphate ethanolaminephosphotransferase</fullName>
    </submittedName>
</protein>
<dbReference type="Proteomes" id="UP000295714">
    <property type="component" value="Unassembled WGS sequence"/>
</dbReference>
<dbReference type="PANTHER" id="PTHR30443:SF2">
    <property type="entry name" value="PHOSPHOETHANOLAMINE TRANSFERASE EPTC"/>
    <property type="match status" value="1"/>
</dbReference>
<evidence type="ECO:0000256" key="7">
    <source>
        <dbReference type="SAM" id="Phobius"/>
    </source>
</evidence>
<feature type="transmembrane region" description="Helical" evidence="7">
    <location>
        <begin position="26"/>
        <end position="46"/>
    </location>
</feature>
<keyword evidence="3 9" id="KW-0808">Transferase</keyword>
<dbReference type="GO" id="GO:0016776">
    <property type="term" value="F:phosphotransferase activity, phosphate group as acceptor"/>
    <property type="evidence" value="ECO:0007669"/>
    <property type="project" value="TreeGrafter"/>
</dbReference>
<evidence type="ECO:0000259" key="8">
    <source>
        <dbReference type="Pfam" id="PF00884"/>
    </source>
</evidence>
<sequence>MRVAEKLRKIYNLFLKDLHSIFRNKILIGLHIYPFLLLVILGYFFINDKTIYIKELINFLLLNCISIALILSFKNLKFRLLVTWLSIPILYFLILVKLSFYYNYRERLSASAFYTIFETYDSEVVTFLGTYFTAEILVLAFILFLPLFILVGLKQFGLSVKSELRKNVSMAMRVVFSVGLVFSVYLIITRLQNVNTFVISYNSYRDYNSYLDLSKDNLSNKTTDLLTNVNQVHEPQTHIVVIGESTTKHHMQLYGYPRQTNPLLSQIKNELSIFNNVISPHVHTILSLDKILTLSDYNNAERNPNASIVQLANMAGYRTYWVSNQRKIGIYETLPSVIANAADESYFLNNENSDAQIYDGKLLPVVNNILQDNNEKRIIFVHLIGTHGNYIKRYPERFNYFKNEDYPSEDKSSKAKKTINAYDNAIRYNDFIIASLIKSLKKQTSKSSLVYFSDHGDDVYVTTNKNLGHNEYLWTKPMYEVPFIYWQSEKNKVQNKNYTSRPYILDEFIHSFADITNIRFSEFEPKKSVFNASFMPKRRLIKYQIDYDAN</sequence>
<evidence type="ECO:0000256" key="5">
    <source>
        <dbReference type="ARBA" id="ARBA00022989"/>
    </source>
</evidence>
<reference evidence="9 10" key="1">
    <citation type="journal article" date="2015" name="Stand. Genomic Sci.">
        <title>Genomic Encyclopedia of Bacterial and Archaeal Type Strains, Phase III: the genomes of soil and plant-associated and newly described type strains.</title>
        <authorList>
            <person name="Whitman W.B."/>
            <person name="Woyke T."/>
            <person name="Klenk H.P."/>
            <person name="Zhou Y."/>
            <person name="Lilburn T.G."/>
            <person name="Beck B.J."/>
            <person name="De Vos P."/>
            <person name="Vandamme P."/>
            <person name="Eisen J.A."/>
            <person name="Garrity G."/>
            <person name="Hugenholtz P."/>
            <person name="Kyrpides N.C."/>
        </authorList>
    </citation>
    <scope>NUCLEOTIDE SEQUENCE [LARGE SCALE GENOMIC DNA]</scope>
    <source>
        <strain evidence="9 10">CECT 8445</strain>
    </source>
</reference>
<keyword evidence="10" id="KW-1185">Reference proteome</keyword>
<dbReference type="Gene3D" id="3.40.720.10">
    <property type="entry name" value="Alkaline Phosphatase, subunit A"/>
    <property type="match status" value="1"/>
</dbReference>
<keyword evidence="5 7" id="KW-1133">Transmembrane helix</keyword>
<feature type="transmembrane region" description="Helical" evidence="7">
    <location>
        <begin position="52"/>
        <end position="73"/>
    </location>
</feature>
<feature type="transmembrane region" description="Helical" evidence="7">
    <location>
        <begin position="124"/>
        <end position="149"/>
    </location>
</feature>
<gene>
    <name evidence="9" type="ORF">DFQ05_2496</name>
</gene>
<dbReference type="InterPro" id="IPR040423">
    <property type="entry name" value="PEA_transferase"/>
</dbReference>
<feature type="transmembrane region" description="Helical" evidence="7">
    <location>
        <begin position="80"/>
        <end position="104"/>
    </location>
</feature>
<dbReference type="InterPro" id="IPR058130">
    <property type="entry name" value="PEA_transf_C"/>
</dbReference>
<dbReference type="GO" id="GO:0009244">
    <property type="term" value="P:lipopolysaccharide core region biosynthetic process"/>
    <property type="evidence" value="ECO:0007669"/>
    <property type="project" value="TreeGrafter"/>
</dbReference>
<keyword evidence="4 7" id="KW-0812">Transmembrane</keyword>
<proteinExistence type="predicted"/>
<evidence type="ECO:0000256" key="6">
    <source>
        <dbReference type="ARBA" id="ARBA00023136"/>
    </source>
</evidence>
<dbReference type="EMBL" id="SMGI01000005">
    <property type="protein sequence ID" value="TCK64759.1"/>
    <property type="molecule type" value="Genomic_DNA"/>
</dbReference>
<evidence type="ECO:0000313" key="9">
    <source>
        <dbReference type="EMBL" id="TCK64759.1"/>
    </source>
</evidence>
<keyword evidence="6 7" id="KW-0472">Membrane</keyword>
<comment type="subcellular location">
    <subcellularLocation>
        <location evidence="1">Cell membrane</location>
        <topology evidence="1">Multi-pass membrane protein</topology>
    </subcellularLocation>
</comment>
<evidence type="ECO:0000256" key="1">
    <source>
        <dbReference type="ARBA" id="ARBA00004651"/>
    </source>
</evidence>
<keyword evidence="2" id="KW-1003">Cell membrane</keyword>
<name>A0A4R1KLP2_9FLAO</name>
<feature type="transmembrane region" description="Helical" evidence="7">
    <location>
        <begin position="170"/>
        <end position="188"/>
    </location>
</feature>
<accession>A0A4R1KLP2</accession>
<dbReference type="InterPro" id="IPR000917">
    <property type="entry name" value="Sulfatase_N"/>
</dbReference>
<feature type="domain" description="Sulfatase N-terminal" evidence="8">
    <location>
        <begin position="237"/>
        <end position="518"/>
    </location>
</feature>
<dbReference type="GO" id="GO:0005886">
    <property type="term" value="C:plasma membrane"/>
    <property type="evidence" value="ECO:0007669"/>
    <property type="project" value="UniProtKB-SubCell"/>
</dbReference>
<dbReference type="InterPro" id="IPR017850">
    <property type="entry name" value="Alkaline_phosphatase_core_sf"/>
</dbReference>
<evidence type="ECO:0000256" key="4">
    <source>
        <dbReference type="ARBA" id="ARBA00022692"/>
    </source>
</evidence>
<dbReference type="CDD" id="cd16017">
    <property type="entry name" value="LptA"/>
    <property type="match status" value="1"/>
</dbReference>
<dbReference type="SUPFAM" id="SSF53649">
    <property type="entry name" value="Alkaline phosphatase-like"/>
    <property type="match status" value="1"/>
</dbReference>
<organism evidence="9 10">
    <name type="scientific">Winogradskyella wandonensis</name>
    <dbReference type="NCBI Taxonomy" id="1442586"/>
    <lineage>
        <taxon>Bacteria</taxon>
        <taxon>Pseudomonadati</taxon>
        <taxon>Bacteroidota</taxon>
        <taxon>Flavobacteriia</taxon>
        <taxon>Flavobacteriales</taxon>
        <taxon>Flavobacteriaceae</taxon>
        <taxon>Winogradskyella</taxon>
    </lineage>
</organism>
<evidence type="ECO:0000256" key="3">
    <source>
        <dbReference type="ARBA" id="ARBA00022679"/>
    </source>
</evidence>
<dbReference type="PANTHER" id="PTHR30443">
    <property type="entry name" value="INNER MEMBRANE PROTEIN"/>
    <property type="match status" value="1"/>
</dbReference>
<dbReference type="Pfam" id="PF00884">
    <property type="entry name" value="Sulfatase"/>
    <property type="match status" value="1"/>
</dbReference>
<evidence type="ECO:0000256" key="2">
    <source>
        <dbReference type="ARBA" id="ARBA00022475"/>
    </source>
</evidence>
<evidence type="ECO:0000313" key="10">
    <source>
        <dbReference type="Proteomes" id="UP000295714"/>
    </source>
</evidence>